<comment type="caution">
    <text evidence="1">The sequence shown here is derived from an EMBL/GenBank/DDBJ whole genome shotgun (WGS) entry which is preliminary data.</text>
</comment>
<proteinExistence type="predicted"/>
<dbReference type="EMBL" id="JAUTBF010000001">
    <property type="protein sequence ID" value="MDQ1123120.1"/>
    <property type="molecule type" value="Genomic_DNA"/>
</dbReference>
<reference evidence="1 2" key="1">
    <citation type="submission" date="2023-07" db="EMBL/GenBank/DDBJ databases">
        <title>Functional and genomic diversity of the sorghum phyllosphere microbiome.</title>
        <authorList>
            <person name="Shade A."/>
        </authorList>
    </citation>
    <scope>NUCLEOTIDE SEQUENCE [LARGE SCALE GENOMIC DNA]</scope>
    <source>
        <strain evidence="1 2">SORGH_AS_1207</strain>
    </source>
</reference>
<name>A0ABU0TUF7_MICTR</name>
<keyword evidence="2" id="KW-1185">Reference proteome</keyword>
<evidence type="ECO:0000313" key="1">
    <source>
        <dbReference type="EMBL" id="MDQ1123120.1"/>
    </source>
</evidence>
<accession>A0ABU0TUF7</accession>
<dbReference type="Proteomes" id="UP001226691">
    <property type="component" value="Unassembled WGS sequence"/>
</dbReference>
<protein>
    <submittedName>
        <fullName evidence="1">Uncharacterized protein</fullName>
    </submittedName>
</protein>
<evidence type="ECO:0000313" key="2">
    <source>
        <dbReference type="Proteomes" id="UP001226691"/>
    </source>
</evidence>
<gene>
    <name evidence="1" type="ORF">QE412_001693</name>
</gene>
<organism evidence="1 2">
    <name type="scientific">Microbacterium trichothecenolyticum</name>
    <name type="common">Aureobacterium trichothecenolyticum</name>
    <dbReference type="NCBI Taxonomy" id="69370"/>
    <lineage>
        <taxon>Bacteria</taxon>
        <taxon>Bacillati</taxon>
        <taxon>Actinomycetota</taxon>
        <taxon>Actinomycetes</taxon>
        <taxon>Micrococcales</taxon>
        <taxon>Microbacteriaceae</taxon>
        <taxon>Microbacterium</taxon>
    </lineage>
</organism>
<sequence>MRGVVGRDTARMNERLACSRPRARMPAVAAARLRASCGRTLGGIRHEPAAASYALLASRTVCMFCSAQLFSALTTAKRE</sequence>